<keyword evidence="1" id="KW-0812">Transmembrane</keyword>
<dbReference type="AlphaFoldDB" id="A0A494XMA7"/>
<feature type="transmembrane region" description="Helical" evidence="1">
    <location>
        <begin position="230"/>
        <end position="253"/>
    </location>
</feature>
<accession>A0A494XMA7</accession>
<dbReference type="InterPro" id="IPR021994">
    <property type="entry name" value="DUF3592"/>
</dbReference>
<feature type="domain" description="DUF3592" evidence="2">
    <location>
        <begin position="151"/>
        <end position="220"/>
    </location>
</feature>
<keyword evidence="4" id="KW-1185">Reference proteome</keyword>
<name>A0A494XMA7_9BURK</name>
<dbReference type="Pfam" id="PF12158">
    <property type="entry name" value="DUF3592"/>
    <property type="match status" value="1"/>
</dbReference>
<keyword evidence="1" id="KW-1133">Transmembrane helix</keyword>
<evidence type="ECO:0000313" key="3">
    <source>
        <dbReference type="EMBL" id="RKP51835.1"/>
    </source>
</evidence>
<feature type="transmembrane region" description="Helical" evidence="1">
    <location>
        <begin position="90"/>
        <end position="107"/>
    </location>
</feature>
<comment type="caution">
    <text evidence="3">The sequence shown here is derived from an EMBL/GenBank/DDBJ whole genome shotgun (WGS) entry which is preliminary data.</text>
</comment>
<proteinExistence type="predicted"/>
<sequence>MACFRITRRTNKENDNVMTNMSALRIVSLSLALTLSVARLALWEHWHISFPEFALIFAAFAVIAFAIRGQQSEKRSTEGNTRGPAISKKRFVLGAVFFIAMSFYVAYMGGRMFYVVFHIGTLAQDEQSWPMTDATIEGYAMQSMQQKNVGLLWSPAWTYTYSVGGQTYRSQSMALTGGFSAHWYRSKNEAALGAQLRADGSVVTAYYDPADPSRSVLDKRASGNRYVEGVALAFAVVIMLFPVGIVALFYVAWKQRNSAPVAH</sequence>
<evidence type="ECO:0000313" key="4">
    <source>
        <dbReference type="Proteomes" id="UP000270342"/>
    </source>
</evidence>
<dbReference type="EMBL" id="RBZU01000008">
    <property type="protein sequence ID" value="RKP51835.1"/>
    <property type="molecule type" value="Genomic_DNA"/>
</dbReference>
<organism evidence="3 4">
    <name type="scientific">Pararobbsia silviterrae</name>
    <dbReference type="NCBI Taxonomy" id="1792498"/>
    <lineage>
        <taxon>Bacteria</taxon>
        <taxon>Pseudomonadati</taxon>
        <taxon>Pseudomonadota</taxon>
        <taxon>Betaproteobacteria</taxon>
        <taxon>Burkholderiales</taxon>
        <taxon>Burkholderiaceae</taxon>
        <taxon>Pararobbsia</taxon>
    </lineage>
</organism>
<keyword evidence="1" id="KW-0472">Membrane</keyword>
<gene>
    <name evidence="3" type="ORF">D7S86_17950</name>
</gene>
<feature type="transmembrane region" description="Helical" evidence="1">
    <location>
        <begin position="21"/>
        <end position="42"/>
    </location>
</feature>
<reference evidence="3 4" key="1">
    <citation type="submission" date="2018-10" db="EMBL/GenBank/DDBJ databases">
        <title>Robbsia sp. DHC34, isolated from soil.</title>
        <authorList>
            <person name="Gao Z.-H."/>
            <person name="Qiu L.-H."/>
        </authorList>
    </citation>
    <scope>NUCLEOTIDE SEQUENCE [LARGE SCALE GENOMIC DNA]</scope>
    <source>
        <strain evidence="3 4">DHC34</strain>
    </source>
</reference>
<feature type="transmembrane region" description="Helical" evidence="1">
    <location>
        <begin position="48"/>
        <end position="69"/>
    </location>
</feature>
<protein>
    <submittedName>
        <fullName evidence="3">DUF3592 domain-containing protein</fullName>
    </submittedName>
</protein>
<dbReference type="Proteomes" id="UP000270342">
    <property type="component" value="Unassembled WGS sequence"/>
</dbReference>
<evidence type="ECO:0000259" key="2">
    <source>
        <dbReference type="Pfam" id="PF12158"/>
    </source>
</evidence>
<evidence type="ECO:0000256" key="1">
    <source>
        <dbReference type="SAM" id="Phobius"/>
    </source>
</evidence>